<gene>
    <name evidence="6" type="ORF">CLV70_104240</name>
</gene>
<dbReference type="PANTHER" id="PTHR14226:SF57">
    <property type="entry name" value="BLR7027 PROTEIN"/>
    <property type="match status" value="1"/>
</dbReference>
<dbReference type="EMBL" id="PVZG01000004">
    <property type="protein sequence ID" value="PRY30688.1"/>
    <property type="molecule type" value="Genomic_DNA"/>
</dbReference>
<evidence type="ECO:0000259" key="5">
    <source>
        <dbReference type="PROSITE" id="PS51635"/>
    </source>
</evidence>
<evidence type="ECO:0000256" key="2">
    <source>
        <dbReference type="ARBA" id="ARBA00022963"/>
    </source>
</evidence>
<dbReference type="GO" id="GO:0016787">
    <property type="term" value="F:hydrolase activity"/>
    <property type="evidence" value="ECO:0007669"/>
    <property type="project" value="UniProtKB-UniRule"/>
</dbReference>
<reference evidence="6 7" key="1">
    <citation type="submission" date="2018-03" db="EMBL/GenBank/DDBJ databases">
        <title>Genomic Encyclopedia of Archaeal and Bacterial Type Strains, Phase II (KMG-II): from individual species to whole genera.</title>
        <authorList>
            <person name="Goeker M."/>
        </authorList>
    </citation>
    <scope>NUCLEOTIDE SEQUENCE [LARGE SCALE GENOMIC DNA]</scope>
    <source>
        <strain evidence="6 7">DSM 45348</strain>
    </source>
</reference>
<dbReference type="InterPro" id="IPR002641">
    <property type="entry name" value="PNPLA_dom"/>
</dbReference>
<feature type="short sequence motif" description="GXGXXG" evidence="4">
    <location>
        <begin position="10"/>
        <end position="15"/>
    </location>
</feature>
<dbReference type="Gene3D" id="3.40.1090.10">
    <property type="entry name" value="Cytosolic phospholipase A2 catalytic domain"/>
    <property type="match status" value="2"/>
</dbReference>
<evidence type="ECO:0000313" key="6">
    <source>
        <dbReference type="EMBL" id="PRY30688.1"/>
    </source>
</evidence>
<feature type="active site" description="Proton acceptor" evidence="4">
    <location>
        <position position="185"/>
    </location>
</feature>
<keyword evidence="2 4" id="KW-0442">Lipid degradation</keyword>
<proteinExistence type="predicted"/>
<feature type="short sequence motif" description="GXSXG" evidence="4">
    <location>
        <begin position="41"/>
        <end position="45"/>
    </location>
</feature>
<keyword evidence="7" id="KW-1185">Reference proteome</keyword>
<evidence type="ECO:0000256" key="1">
    <source>
        <dbReference type="ARBA" id="ARBA00022801"/>
    </source>
</evidence>
<name>A0A2T0SBA0_9ACTN</name>
<dbReference type="Proteomes" id="UP000239209">
    <property type="component" value="Unassembled WGS sequence"/>
</dbReference>
<sequence>MTSRTVVLGGGGTVGVAWQAGLIAGLREAGADLTRASAIVGTSAGSLVGALLAGDRDVTAALPVLAAVRDRIDAGTLAAGSASFVAASRRAGLAADPRQALRTIGAAAREATAALTEDDYLGLFEPFDGAAWPAGFRCTATDTGTGELVVWDEASGVPLLRAVAASCVVPMLFPAVTIDGGHYMDGGLLNHLNAAAAPAADVLLVLSCLPLEAPAGGNRPASSIRADAELAALRRTTRLLAVEPDLGGGGAPVSMMDPELTGRALHLGRRQAAREAAAIRAAWRS</sequence>
<dbReference type="OrthoDB" id="2339873at2"/>
<protein>
    <submittedName>
        <fullName evidence="6">NTE family protein</fullName>
    </submittedName>
</protein>
<organism evidence="6 7">
    <name type="scientific">Pseudosporangium ferrugineum</name>
    <dbReference type="NCBI Taxonomy" id="439699"/>
    <lineage>
        <taxon>Bacteria</taxon>
        <taxon>Bacillati</taxon>
        <taxon>Actinomycetota</taxon>
        <taxon>Actinomycetes</taxon>
        <taxon>Micromonosporales</taxon>
        <taxon>Micromonosporaceae</taxon>
        <taxon>Pseudosporangium</taxon>
    </lineage>
</organism>
<dbReference type="Pfam" id="PF01734">
    <property type="entry name" value="Patatin"/>
    <property type="match status" value="1"/>
</dbReference>
<dbReference type="AlphaFoldDB" id="A0A2T0SBA0"/>
<dbReference type="InterPro" id="IPR016035">
    <property type="entry name" value="Acyl_Trfase/lysoPLipase"/>
</dbReference>
<dbReference type="PROSITE" id="PS51635">
    <property type="entry name" value="PNPLA"/>
    <property type="match status" value="1"/>
</dbReference>
<feature type="active site" description="Nucleophile" evidence="4">
    <location>
        <position position="43"/>
    </location>
</feature>
<comment type="caution">
    <text evidence="6">The sequence shown here is derived from an EMBL/GenBank/DDBJ whole genome shotgun (WGS) entry which is preliminary data.</text>
</comment>
<dbReference type="PANTHER" id="PTHR14226">
    <property type="entry name" value="NEUROPATHY TARGET ESTERASE/SWISS CHEESE D.MELANOGASTER"/>
    <property type="match status" value="1"/>
</dbReference>
<dbReference type="GO" id="GO:0016042">
    <property type="term" value="P:lipid catabolic process"/>
    <property type="evidence" value="ECO:0007669"/>
    <property type="project" value="UniProtKB-UniRule"/>
</dbReference>
<dbReference type="RefSeq" id="WP_106126302.1">
    <property type="nucleotide sequence ID" value="NZ_PVZG01000004.1"/>
</dbReference>
<dbReference type="SUPFAM" id="SSF52151">
    <property type="entry name" value="FabD/lysophospholipase-like"/>
    <property type="match status" value="1"/>
</dbReference>
<evidence type="ECO:0000256" key="4">
    <source>
        <dbReference type="PROSITE-ProRule" id="PRU01161"/>
    </source>
</evidence>
<accession>A0A2T0SBA0</accession>
<evidence type="ECO:0000313" key="7">
    <source>
        <dbReference type="Proteomes" id="UP000239209"/>
    </source>
</evidence>
<evidence type="ECO:0000256" key="3">
    <source>
        <dbReference type="ARBA" id="ARBA00023098"/>
    </source>
</evidence>
<feature type="domain" description="PNPLA" evidence="5">
    <location>
        <begin position="6"/>
        <end position="198"/>
    </location>
</feature>
<keyword evidence="1 4" id="KW-0378">Hydrolase</keyword>
<dbReference type="InterPro" id="IPR050301">
    <property type="entry name" value="NTE"/>
</dbReference>
<keyword evidence="3 4" id="KW-0443">Lipid metabolism</keyword>
<feature type="short sequence motif" description="DGA/G" evidence="4">
    <location>
        <begin position="185"/>
        <end position="187"/>
    </location>
</feature>